<evidence type="ECO:0000313" key="2">
    <source>
        <dbReference type="Proteomes" id="UP001049176"/>
    </source>
</evidence>
<dbReference type="EMBL" id="CM032181">
    <property type="protein sequence ID" value="KAG7099789.1"/>
    <property type="molecule type" value="Genomic_DNA"/>
</dbReference>
<dbReference type="AlphaFoldDB" id="A0A9P7V3R1"/>
<accession>A0A9P7V3R1</accession>
<dbReference type="RefSeq" id="XP_043016259.1">
    <property type="nucleotide sequence ID" value="XM_043147549.1"/>
</dbReference>
<keyword evidence="2" id="KW-1185">Reference proteome</keyword>
<evidence type="ECO:0000313" key="1">
    <source>
        <dbReference type="EMBL" id="KAG7099789.1"/>
    </source>
</evidence>
<organism evidence="1 2">
    <name type="scientific">Marasmius oreades</name>
    <name type="common">fairy-ring Marasmius</name>
    <dbReference type="NCBI Taxonomy" id="181124"/>
    <lineage>
        <taxon>Eukaryota</taxon>
        <taxon>Fungi</taxon>
        <taxon>Dikarya</taxon>
        <taxon>Basidiomycota</taxon>
        <taxon>Agaricomycotina</taxon>
        <taxon>Agaricomycetes</taxon>
        <taxon>Agaricomycetidae</taxon>
        <taxon>Agaricales</taxon>
        <taxon>Marasmiineae</taxon>
        <taxon>Marasmiaceae</taxon>
        <taxon>Marasmius</taxon>
    </lineage>
</organism>
<comment type="caution">
    <text evidence="1">The sequence shown here is derived from an EMBL/GenBank/DDBJ whole genome shotgun (WGS) entry which is preliminary data.</text>
</comment>
<gene>
    <name evidence="1" type="ORF">E1B28_001601</name>
</gene>
<protein>
    <submittedName>
        <fullName evidence="1">Uncharacterized protein</fullName>
    </submittedName>
</protein>
<reference evidence="1" key="1">
    <citation type="journal article" date="2021" name="Genome Biol. Evol.">
        <title>The assembled and annotated genome of the fairy-ring fungus Marasmius oreades.</title>
        <authorList>
            <person name="Hiltunen M."/>
            <person name="Ament-Velasquez S.L."/>
            <person name="Johannesson H."/>
        </authorList>
    </citation>
    <scope>NUCLEOTIDE SEQUENCE</scope>
    <source>
        <strain evidence="1">03SP1</strain>
    </source>
</reference>
<name>A0A9P7V3R1_9AGAR</name>
<dbReference type="Proteomes" id="UP001049176">
    <property type="component" value="Chromosome 1"/>
</dbReference>
<proteinExistence type="predicted"/>
<dbReference type="KEGG" id="more:E1B28_001601"/>
<dbReference type="GeneID" id="66070677"/>
<sequence>MSCLSDLIHMAIGLHLPHRMKSDPSRGSSHTTSAIFIDSVTLLQPPEACSGAIIEPDSELAVTVVFELEQKALPSSCGNVSAFKPTYFSGSSENLIAQFLPETALSGTS</sequence>